<evidence type="ECO:0000313" key="4">
    <source>
        <dbReference type="Proteomes" id="UP000183954"/>
    </source>
</evidence>
<dbReference type="InterPro" id="IPR005149">
    <property type="entry name" value="Tscrpt_reg_PadR_N"/>
</dbReference>
<sequence length="180" mass="21145">MPVKHAILGILKEAPRHGYELKSIFDARIGNFWNLNYGQIYTTLDRLDKEGLVSGTEEEQSFRPDKKVYDISPQGVRELERWLQEPATKPRALRDEFFIKLVFISRENPELALQLLERQTQIYMEQMRELTETKYRLSKGGINRENMMTDLLTDAALYHAEADVRWLSHVEAKILEYART</sequence>
<dbReference type="InterPro" id="IPR018309">
    <property type="entry name" value="Tscrpt_reg_PadR_C"/>
</dbReference>
<dbReference type="RefSeq" id="WP_073033050.1">
    <property type="nucleotide sequence ID" value="NZ_FQXJ01000031.1"/>
</dbReference>
<evidence type="ECO:0000259" key="1">
    <source>
        <dbReference type="Pfam" id="PF03551"/>
    </source>
</evidence>
<proteinExistence type="predicted"/>
<dbReference type="PANTHER" id="PTHR43252:SF6">
    <property type="entry name" value="NEGATIVE TRANSCRIPTION REGULATOR PADR"/>
    <property type="match status" value="1"/>
</dbReference>
<name>A0A1M6FIF0_9FIRM</name>
<dbReference type="Pfam" id="PF03551">
    <property type="entry name" value="PadR"/>
    <property type="match status" value="1"/>
</dbReference>
<dbReference type="AlphaFoldDB" id="A0A1M6FIF0"/>
<dbReference type="Gene3D" id="1.10.10.10">
    <property type="entry name" value="Winged helix-like DNA-binding domain superfamily/Winged helix DNA-binding domain"/>
    <property type="match status" value="1"/>
</dbReference>
<accession>A0A1M6FIF0</accession>
<dbReference type="InterPro" id="IPR036390">
    <property type="entry name" value="WH_DNA-bd_sf"/>
</dbReference>
<feature type="domain" description="Transcription regulator PadR N-terminal" evidence="1">
    <location>
        <begin position="7"/>
        <end position="80"/>
    </location>
</feature>
<evidence type="ECO:0000259" key="2">
    <source>
        <dbReference type="Pfam" id="PF10400"/>
    </source>
</evidence>
<dbReference type="InterPro" id="IPR036388">
    <property type="entry name" value="WH-like_DNA-bd_sf"/>
</dbReference>
<protein>
    <submittedName>
        <fullName evidence="3">DNA-binding transcriptional regulator, PadR family</fullName>
    </submittedName>
</protein>
<dbReference type="STRING" id="1121420.SAMN02746098_04949"/>
<keyword evidence="3" id="KW-0238">DNA-binding</keyword>
<organism evidence="3 4">
    <name type="scientific">Desulfosporosinus lacus DSM 15449</name>
    <dbReference type="NCBI Taxonomy" id="1121420"/>
    <lineage>
        <taxon>Bacteria</taxon>
        <taxon>Bacillati</taxon>
        <taxon>Bacillota</taxon>
        <taxon>Clostridia</taxon>
        <taxon>Eubacteriales</taxon>
        <taxon>Desulfitobacteriaceae</taxon>
        <taxon>Desulfosporosinus</taxon>
    </lineage>
</organism>
<dbReference type="Gene3D" id="6.10.140.190">
    <property type="match status" value="1"/>
</dbReference>
<keyword evidence="4" id="KW-1185">Reference proteome</keyword>
<dbReference type="SUPFAM" id="SSF46785">
    <property type="entry name" value="Winged helix' DNA-binding domain"/>
    <property type="match status" value="1"/>
</dbReference>
<dbReference type="Pfam" id="PF10400">
    <property type="entry name" value="Vir_act_alpha_C"/>
    <property type="match status" value="1"/>
</dbReference>
<reference evidence="4" key="1">
    <citation type="submission" date="2016-11" db="EMBL/GenBank/DDBJ databases">
        <authorList>
            <person name="Varghese N."/>
            <person name="Submissions S."/>
        </authorList>
    </citation>
    <scope>NUCLEOTIDE SEQUENCE [LARGE SCALE GENOMIC DNA]</scope>
    <source>
        <strain evidence="4">DSM 15449</strain>
    </source>
</reference>
<dbReference type="OrthoDB" id="8595425at2"/>
<evidence type="ECO:0000313" key="3">
    <source>
        <dbReference type="EMBL" id="SHI97409.1"/>
    </source>
</evidence>
<gene>
    <name evidence="3" type="ORF">SAMN02746098_04949</name>
</gene>
<dbReference type="PANTHER" id="PTHR43252">
    <property type="entry name" value="TRANSCRIPTIONAL REGULATOR YQJI"/>
    <property type="match status" value="1"/>
</dbReference>
<dbReference type="Proteomes" id="UP000183954">
    <property type="component" value="Unassembled WGS sequence"/>
</dbReference>
<feature type="domain" description="Transcription regulator PadR C-terminal" evidence="2">
    <location>
        <begin position="93"/>
        <end position="173"/>
    </location>
</feature>
<dbReference type="GO" id="GO:0003677">
    <property type="term" value="F:DNA binding"/>
    <property type="evidence" value="ECO:0007669"/>
    <property type="project" value="UniProtKB-KW"/>
</dbReference>
<dbReference type="EMBL" id="FQXJ01000031">
    <property type="protein sequence ID" value="SHI97409.1"/>
    <property type="molecule type" value="Genomic_DNA"/>
</dbReference>